<evidence type="ECO:0000313" key="5">
    <source>
        <dbReference type="Proteomes" id="UP001159364"/>
    </source>
</evidence>
<feature type="domain" description="CCHC-type" evidence="2">
    <location>
        <begin position="163"/>
        <end position="178"/>
    </location>
</feature>
<dbReference type="PROSITE" id="PS50158">
    <property type="entry name" value="ZF_CCHC"/>
    <property type="match status" value="2"/>
</dbReference>
<accession>A0AAV8S5R4</accession>
<evidence type="ECO:0000259" key="2">
    <source>
        <dbReference type="PROSITE" id="PS50158"/>
    </source>
</evidence>
<dbReference type="SMART" id="SM00343">
    <property type="entry name" value="ZnF_C2HC"/>
    <property type="match status" value="2"/>
</dbReference>
<name>A0AAV8S5R4_9ROSI</name>
<sequence>MDATKRSSGSVKWFSARKGFGFIAPDDGGEDLFVHQSSIRSDGFRTLSEGQLVEFSVDLGEDGRTKASDVVSVSRSPVGPFRGRGGFYRGGGRGTGGGYGGSGLSARGGRRGGGLGYSNSGGYGGGMCYNCGRYGHFARDCYQFRGRGGGGGGGSRKYGGVGCYNCGEEGHFARDCPNAEQE</sequence>
<protein>
    <submittedName>
        <fullName evidence="4">Uncharacterized protein</fullName>
    </submittedName>
</protein>
<dbReference type="Pfam" id="PF00313">
    <property type="entry name" value="CSD"/>
    <property type="match status" value="1"/>
</dbReference>
<dbReference type="EMBL" id="JAIWQS010000172">
    <property type="protein sequence ID" value="KAJ8747407.1"/>
    <property type="molecule type" value="Genomic_DNA"/>
</dbReference>
<dbReference type="GO" id="GO:0008270">
    <property type="term" value="F:zinc ion binding"/>
    <property type="evidence" value="ECO:0007669"/>
    <property type="project" value="UniProtKB-KW"/>
</dbReference>
<keyword evidence="1" id="KW-0862">Zinc</keyword>
<organism evidence="4 5">
    <name type="scientific">Erythroxylum novogranatense</name>
    <dbReference type="NCBI Taxonomy" id="1862640"/>
    <lineage>
        <taxon>Eukaryota</taxon>
        <taxon>Viridiplantae</taxon>
        <taxon>Streptophyta</taxon>
        <taxon>Embryophyta</taxon>
        <taxon>Tracheophyta</taxon>
        <taxon>Spermatophyta</taxon>
        <taxon>Magnoliopsida</taxon>
        <taxon>eudicotyledons</taxon>
        <taxon>Gunneridae</taxon>
        <taxon>Pentapetalae</taxon>
        <taxon>rosids</taxon>
        <taxon>fabids</taxon>
        <taxon>Malpighiales</taxon>
        <taxon>Erythroxylaceae</taxon>
        <taxon>Erythroxylum</taxon>
    </lineage>
</organism>
<gene>
    <name evidence="4" type="ORF">K2173_014331</name>
</gene>
<feature type="domain" description="CCHC-type" evidence="2">
    <location>
        <begin position="128"/>
        <end position="141"/>
    </location>
</feature>
<keyword evidence="5" id="KW-1185">Reference proteome</keyword>
<evidence type="ECO:0000259" key="3">
    <source>
        <dbReference type="PROSITE" id="PS51857"/>
    </source>
</evidence>
<dbReference type="PANTHER" id="PTHR46565">
    <property type="entry name" value="COLD SHOCK DOMAIN PROTEIN 2"/>
    <property type="match status" value="1"/>
</dbReference>
<dbReference type="InterPro" id="IPR001878">
    <property type="entry name" value="Znf_CCHC"/>
</dbReference>
<keyword evidence="1" id="KW-0479">Metal-binding</keyword>
<dbReference type="SUPFAM" id="SSF57756">
    <property type="entry name" value="Retrovirus zinc finger-like domains"/>
    <property type="match status" value="1"/>
</dbReference>
<dbReference type="GO" id="GO:0003676">
    <property type="term" value="F:nucleic acid binding"/>
    <property type="evidence" value="ECO:0007669"/>
    <property type="project" value="InterPro"/>
</dbReference>
<dbReference type="SUPFAM" id="SSF50249">
    <property type="entry name" value="Nucleic acid-binding proteins"/>
    <property type="match status" value="1"/>
</dbReference>
<dbReference type="InterPro" id="IPR011129">
    <property type="entry name" value="CSD"/>
</dbReference>
<dbReference type="Gene3D" id="2.40.50.140">
    <property type="entry name" value="Nucleic acid-binding proteins"/>
    <property type="match status" value="1"/>
</dbReference>
<dbReference type="InterPro" id="IPR019844">
    <property type="entry name" value="CSD_CS"/>
</dbReference>
<dbReference type="Pfam" id="PF00098">
    <property type="entry name" value="zf-CCHC"/>
    <property type="match status" value="2"/>
</dbReference>
<dbReference type="PRINTS" id="PR00050">
    <property type="entry name" value="COLDSHOCK"/>
</dbReference>
<comment type="caution">
    <text evidence="4">The sequence shown here is derived from an EMBL/GenBank/DDBJ whole genome shotgun (WGS) entry which is preliminary data.</text>
</comment>
<dbReference type="Gene3D" id="4.10.60.10">
    <property type="entry name" value="Zinc finger, CCHC-type"/>
    <property type="match status" value="2"/>
</dbReference>
<evidence type="ECO:0000256" key="1">
    <source>
        <dbReference type="PROSITE-ProRule" id="PRU00047"/>
    </source>
</evidence>
<proteinExistence type="predicted"/>
<dbReference type="Proteomes" id="UP001159364">
    <property type="component" value="Unassembled WGS sequence"/>
</dbReference>
<keyword evidence="1" id="KW-0863">Zinc-finger</keyword>
<dbReference type="AlphaFoldDB" id="A0AAV8S5R4"/>
<dbReference type="PROSITE" id="PS51857">
    <property type="entry name" value="CSD_2"/>
    <property type="match status" value="1"/>
</dbReference>
<reference evidence="4 5" key="1">
    <citation type="submission" date="2021-09" db="EMBL/GenBank/DDBJ databases">
        <title>Genomic insights and catalytic innovation underlie evolution of tropane alkaloids biosynthesis.</title>
        <authorList>
            <person name="Wang Y.-J."/>
            <person name="Tian T."/>
            <person name="Huang J.-P."/>
            <person name="Huang S.-X."/>
        </authorList>
    </citation>
    <scope>NUCLEOTIDE SEQUENCE [LARGE SCALE GENOMIC DNA]</scope>
    <source>
        <strain evidence="4">KIB-2018</strain>
        <tissue evidence="4">Leaf</tissue>
    </source>
</reference>
<dbReference type="PROSITE" id="PS00352">
    <property type="entry name" value="CSD_1"/>
    <property type="match status" value="1"/>
</dbReference>
<evidence type="ECO:0000313" key="4">
    <source>
        <dbReference type="EMBL" id="KAJ8747407.1"/>
    </source>
</evidence>
<dbReference type="CDD" id="cd04458">
    <property type="entry name" value="CSP_CDS"/>
    <property type="match status" value="1"/>
</dbReference>
<dbReference type="InterPro" id="IPR036875">
    <property type="entry name" value="Znf_CCHC_sf"/>
</dbReference>
<dbReference type="SMART" id="SM00357">
    <property type="entry name" value="CSP"/>
    <property type="match status" value="1"/>
</dbReference>
<dbReference type="PANTHER" id="PTHR46565:SF5">
    <property type="entry name" value="COLD SHOCK PROTEIN 2-LIKE"/>
    <property type="match status" value="1"/>
</dbReference>
<dbReference type="InterPro" id="IPR002059">
    <property type="entry name" value="CSP_DNA-bd"/>
</dbReference>
<dbReference type="InterPro" id="IPR012340">
    <property type="entry name" value="NA-bd_OB-fold"/>
</dbReference>
<feature type="domain" description="CSD" evidence="3">
    <location>
        <begin position="6"/>
        <end position="72"/>
    </location>
</feature>